<keyword evidence="2" id="KW-1185">Reference proteome</keyword>
<evidence type="ECO:0000313" key="1">
    <source>
        <dbReference type="EMBL" id="NYI11599.1"/>
    </source>
</evidence>
<organism evidence="1 2">
    <name type="scientific">Nocardioides marinus</name>
    <dbReference type="NCBI Taxonomy" id="374514"/>
    <lineage>
        <taxon>Bacteria</taxon>
        <taxon>Bacillati</taxon>
        <taxon>Actinomycetota</taxon>
        <taxon>Actinomycetes</taxon>
        <taxon>Propionibacteriales</taxon>
        <taxon>Nocardioidaceae</taxon>
        <taxon>Nocardioides</taxon>
    </lineage>
</organism>
<dbReference type="RefSeq" id="WP_179532267.1">
    <property type="nucleotide sequence ID" value="NZ_BAAAPP010000017.1"/>
</dbReference>
<gene>
    <name evidence="1" type="ORF">BKA05_003114</name>
</gene>
<dbReference type="AlphaFoldDB" id="A0A7Y9YIG3"/>
<sequence length="78" mass="8804">MTEMNQPVDLSPVHQLLDDFEDQYVATFRCTDANKYESESAALTSIEQQILALTGDDLRDAADRLIGYLHELQILGMD</sequence>
<protein>
    <submittedName>
        <fullName evidence="1">Uncharacterized protein</fullName>
    </submittedName>
</protein>
<dbReference type="Proteomes" id="UP000537326">
    <property type="component" value="Unassembled WGS sequence"/>
</dbReference>
<comment type="caution">
    <text evidence="1">The sequence shown here is derived from an EMBL/GenBank/DDBJ whole genome shotgun (WGS) entry which is preliminary data.</text>
</comment>
<reference evidence="1 2" key="1">
    <citation type="submission" date="2020-07" db="EMBL/GenBank/DDBJ databases">
        <title>Sequencing the genomes of 1000 actinobacteria strains.</title>
        <authorList>
            <person name="Klenk H.-P."/>
        </authorList>
    </citation>
    <scope>NUCLEOTIDE SEQUENCE [LARGE SCALE GENOMIC DNA]</scope>
    <source>
        <strain evidence="1 2">DSM 18248</strain>
    </source>
</reference>
<evidence type="ECO:0000313" key="2">
    <source>
        <dbReference type="Proteomes" id="UP000537326"/>
    </source>
</evidence>
<accession>A0A7Y9YIG3</accession>
<proteinExistence type="predicted"/>
<dbReference type="EMBL" id="JACBZI010000001">
    <property type="protein sequence ID" value="NYI11599.1"/>
    <property type="molecule type" value="Genomic_DNA"/>
</dbReference>
<name>A0A7Y9YIG3_9ACTN</name>